<accession>A0AAW8Z1U8</accession>
<dbReference type="AlphaFoldDB" id="A0AAW8Z1U8"/>
<proteinExistence type="predicted"/>
<protein>
    <submittedName>
        <fullName evidence="2">Abortive infection family protein</fullName>
    </submittedName>
</protein>
<reference evidence="2" key="1">
    <citation type="submission" date="2023-10" db="EMBL/GenBank/DDBJ databases">
        <authorList>
            <person name="Sykes E.M.E."/>
            <person name="Khan I.U.H."/>
            <person name="Kumar A."/>
        </authorList>
    </citation>
    <scope>NUCLEOTIDE SEQUENCE</scope>
    <source>
        <strain evidence="2">IK5</strain>
    </source>
</reference>
<feature type="domain" description="Abortive infection protein-like C-terminal" evidence="1">
    <location>
        <begin position="187"/>
        <end position="263"/>
    </location>
</feature>
<dbReference type="EMBL" id="JAWJYY010000001">
    <property type="protein sequence ID" value="MDV4315105.1"/>
    <property type="molecule type" value="Genomic_DNA"/>
</dbReference>
<gene>
    <name evidence="2" type="ORF">MSG88_04855</name>
</gene>
<organism evidence="2 3">
    <name type="scientific">Acinetobacter indicus</name>
    <dbReference type="NCBI Taxonomy" id="756892"/>
    <lineage>
        <taxon>Bacteria</taxon>
        <taxon>Pseudomonadati</taxon>
        <taxon>Pseudomonadota</taxon>
        <taxon>Gammaproteobacteria</taxon>
        <taxon>Moraxellales</taxon>
        <taxon>Moraxellaceae</taxon>
        <taxon>Acinetobacter</taxon>
    </lineage>
</organism>
<evidence type="ECO:0000259" key="1">
    <source>
        <dbReference type="Pfam" id="PF14355"/>
    </source>
</evidence>
<dbReference type="InterPro" id="IPR026001">
    <property type="entry name" value="Abi-like_C"/>
</dbReference>
<dbReference type="Proteomes" id="UP001284654">
    <property type="component" value="Unassembled WGS sequence"/>
</dbReference>
<evidence type="ECO:0000313" key="2">
    <source>
        <dbReference type="EMBL" id="MDV4315105.1"/>
    </source>
</evidence>
<dbReference type="Pfam" id="PF14355">
    <property type="entry name" value="Abi_C"/>
    <property type="match status" value="1"/>
</dbReference>
<name>A0AAW8Z1U8_9GAMM</name>
<evidence type="ECO:0000313" key="3">
    <source>
        <dbReference type="Proteomes" id="UP001284654"/>
    </source>
</evidence>
<comment type="caution">
    <text evidence="2">The sequence shown here is derived from an EMBL/GenBank/DDBJ whole genome shotgun (WGS) entry which is preliminary data.</text>
</comment>
<sequence length="270" mass="30188">MATKEIPLSTISLVSEFLAKYETHPKIDSLLMYSGASGEPPEGSKPTKVRQWLMNTNKNPTTAPLKVLGKILEGYMDCIPTNVYKDHEDQYKNDIERIKRNLADNSLSYLSGNIIHKNINIVSKTLEQLIKDLDVEAINLEFDRAINTVDSNPREAVSAASNILESICKVYIEQQQLTMPAKQDLKNLFTPVRKDLNIDPSVITDQDLIRIISGIISIVDGIASLRTHASSAHGAGSKMYNLQPRHARLAIHSSHTIALFILESWKINKK</sequence>
<dbReference type="RefSeq" id="WP_031946624.1">
    <property type="nucleotide sequence ID" value="NZ_CP094258.1"/>
</dbReference>